<comment type="caution">
    <text evidence="14">The sequence shown here is derived from an EMBL/GenBank/DDBJ whole genome shotgun (WGS) entry which is preliminary data.</text>
</comment>
<dbReference type="Gene3D" id="4.10.1060.10">
    <property type="entry name" value="Zinc finger, RanBP2-type"/>
    <property type="match status" value="1"/>
</dbReference>
<evidence type="ECO:0000259" key="13">
    <source>
        <dbReference type="PROSITE" id="PS50199"/>
    </source>
</evidence>
<dbReference type="GO" id="GO:0003682">
    <property type="term" value="F:chromatin binding"/>
    <property type="evidence" value="ECO:0007669"/>
    <property type="project" value="TreeGrafter"/>
</dbReference>
<accession>A0A1V9Y5R3</accession>
<evidence type="ECO:0000256" key="7">
    <source>
        <dbReference type="ARBA" id="ARBA00022833"/>
    </source>
</evidence>
<feature type="domain" description="RanBP2-type" evidence="13">
    <location>
        <begin position="116"/>
        <end position="148"/>
    </location>
</feature>
<dbReference type="PROSITE" id="PS50199">
    <property type="entry name" value="ZF_RANBP2_2"/>
    <property type="match status" value="2"/>
</dbReference>
<comment type="similarity">
    <text evidence="2">Belongs to the rad17/RAD24 family.</text>
</comment>
<dbReference type="Gene3D" id="3.40.50.300">
    <property type="entry name" value="P-loop containing nucleotide triphosphate hydrolases"/>
    <property type="match status" value="1"/>
</dbReference>
<dbReference type="EMBL" id="JNBR01002841">
    <property type="protein sequence ID" value="OQR81054.1"/>
    <property type="molecule type" value="Genomic_DNA"/>
</dbReference>
<dbReference type="Proteomes" id="UP000243579">
    <property type="component" value="Unassembled WGS sequence"/>
</dbReference>
<evidence type="ECO:0000256" key="6">
    <source>
        <dbReference type="ARBA" id="ARBA00022771"/>
    </source>
</evidence>
<dbReference type="InterPro" id="IPR036443">
    <property type="entry name" value="Znf_RanBP2_sf"/>
</dbReference>
<dbReference type="PROSITE" id="PS01358">
    <property type="entry name" value="ZF_RANBP2_1"/>
    <property type="match status" value="2"/>
</dbReference>
<dbReference type="GO" id="GO:0000077">
    <property type="term" value="P:DNA damage checkpoint signaling"/>
    <property type="evidence" value="ECO:0007669"/>
    <property type="project" value="TreeGrafter"/>
</dbReference>
<keyword evidence="7" id="KW-0862">Zinc</keyword>
<feature type="region of interest" description="Disordered" evidence="12">
    <location>
        <begin position="148"/>
        <end position="184"/>
    </location>
</feature>
<dbReference type="GO" id="GO:0006281">
    <property type="term" value="P:DNA repair"/>
    <property type="evidence" value="ECO:0007669"/>
    <property type="project" value="InterPro"/>
</dbReference>
<evidence type="ECO:0000256" key="3">
    <source>
        <dbReference type="ARBA" id="ARBA00022723"/>
    </source>
</evidence>
<evidence type="ECO:0000256" key="1">
    <source>
        <dbReference type="ARBA" id="ARBA00004123"/>
    </source>
</evidence>
<dbReference type="STRING" id="1202772.A0A1V9Y5R3"/>
<dbReference type="GO" id="GO:0003689">
    <property type="term" value="F:DNA clamp loader activity"/>
    <property type="evidence" value="ECO:0007669"/>
    <property type="project" value="TreeGrafter"/>
</dbReference>
<gene>
    <name evidence="14" type="ORF">ACHHYP_16824</name>
</gene>
<reference evidence="14 15" key="1">
    <citation type="journal article" date="2014" name="Genome Biol. Evol.">
        <title>The secreted proteins of Achlya hypogyna and Thraustotheca clavata identify the ancestral oomycete secretome and reveal gene acquisitions by horizontal gene transfer.</title>
        <authorList>
            <person name="Misner I."/>
            <person name="Blouin N."/>
            <person name="Leonard G."/>
            <person name="Richards T.A."/>
            <person name="Lane C.E."/>
        </authorList>
    </citation>
    <scope>NUCLEOTIDE SEQUENCE [LARGE SCALE GENOMIC DNA]</scope>
    <source>
        <strain evidence="14 15">ATCC 48635</strain>
    </source>
</reference>
<keyword evidence="15" id="KW-1185">Reference proteome</keyword>
<dbReference type="PANTHER" id="PTHR12172">
    <property type="entry name" value="CELL CYCLE CHECKPOINT PROTEIN RAD17"/>
    <property type="match status" value="1"/>
</dbReference>
<evidence type="ECO:0000256" key="4">
    <source>
        <dbReference type="ARBA" id="ARBA00022741"/>
    </source>
</evidence>
<evidence type="ECO:0000256" key="11">
    <source>
        <dbReference type="PROSITE-ProRule" id="PRU00322"/>
    </source>
</evidence>
<comment type="subcellular location">
    <subcellularLocation>
        <location evidence="1">Nucleus</location>
    </subcellularLocation>
</comment>
<evidence type="ECO:0000256" key="2">
    <source>
        <dbReference type="ARBA" id="ARBA00006168"/>
    </source>
</evidence>
<evidence type="ECO:0000313" key="14">
    <source>
        <dbReference type="EMBL" id="OQR81054.1"/>
    </source>
</evidence>
<dbReference type="InterPro" id="IPR027417">
    <property type="entry name" value="P-loop_NTPase"/>
</dbReference>
<dbReference type="PANTHER" id="PTHR12172:SF0">
    <property type="entry name" value="CELL CYCLE CHECKPOINT PROTEIN RAD17"/>
    <property type="match status" value="1"/>
</dbReference>
<dbReference type="Pfam" id="PF00641">
    <property type="entry name" value="Zn_ribbon_RanBP"/>
    <property type="match status" value="2"/>
</dbReference>
<keyword evidence="5" id="KW-0227">DNA damage</keyword>
<dbReference type="SUPFAM" id="SSF52540">
    <property type="entry name" value="P-loop containing nucleoside triphosphate hydrolases"/>
    <property type="match status" value="1"/>
</dbReference>
<feature type="region of interest" description="Disordered" evidence="12">
    <location>
        <begin position="1"/>
        <end position="43"/>
    </location>
</feature>
<feature type="domain" description="RanBP2-type" evidence="13">
    <location>
        <begin position="37"/>
        <end position="66"/>
    </location>
</feature>
<sequence length="610" mass="66644">MAEGLFDDSDTSSDEEYRRIKRKRKRLTQAPSPPPTIPTTWSCPRCTYVNKDADGRCEMCEVKRPSARAATKARAKSPATYSAKSEAPKAVSRAPRPLKPPSSHGSSSVKTKSDVKGGRAPQWSCSTCTLINAGMTLKCVVCGALRARPSTPRRPSETIDSNSDDESPRSVEPLPQAPSKQLWNDKHCPTSMEDLCVHPKKIQEVVSWLRHNAGSSNSKRQRLLFLCGPPGVGKSTIVRSAAAALGLDIKQWKDTSGVGPLCTVTRAASLIEDFGAFLERSQRYASLAFAGTAPPQQHVVLVEEWPALHEQHRSEVQRLLQRRLAARDHQYPIIVVFSDVHEKKVTPASLGAVFSAEVVGSPLVHAIHCNPVAAGMMKKYLGRLAARERVALTPTQLGAIVEASHGDLRHAVNTLQFQRRGVDAGRARDSFQSDFHLIGRVLHPKEHHDNDVLRECTLDGAHLLATVHHNCIDCFTEIDDVATALETFSATDTLLQSVYKDRSNASYYHLAQLVAKATIERSVRVANANPAPHAFRPIGRPHAYAVDAAAQHIRATAQMAFALQHTGAALHRDIVPYQQYLGHGRASATSTVATALETDDEIVDSDMDST</sequence>
<dbReference type="Pfam" id="PF03215">
    <property type="entry name" value="Rad17"/>
    <property type="match status" value="1"/>
</dbReference>
<dbReference type="Gene3D" id="1.10.8.60">
    <property type="match status" value="1"/>
</dbReference>
<dbReference type="InterPro" id="IPR004582">
    <property type="entry name" value="Checkpoint_prot_Rad17_Rad24"/>
</dbReference>
<dbReference type="InterPro" id="IPR001876">
    <property type="entry name" value="Znf_RanBP2"/>
</dbReference>
<protein>
    <recommendedName>
        <fullName evidence="13">RanBP2-type domain-containing protein</fullName>
    </recommendedName>
</protein>
<proteinExistence type="inferred from homology"/>
<dbReference type="Gene3D" id="2.30.30.380">
    <property type="entry name" value="Zn-finger domain of Sec23/24"/>
    <property type="match status" value="1"/>
</dbReference>
<dbReference type="GO" id="GO:0008270">
    <property type="term" value="F:zinc ion binding"/>
    <property type="evidence" value="ECO:0007669"/>
    <property type="project" value="UniProtKB-KW"/>
</dbReference>
<dbReference type="SUPFAM" id="SSF90209">
    <property type="entry name" value="Ran binding protein zinc finger-like"/>
    <property type="match status" value="2"/>
</dbReference>
<dbReference type="GO" id="GO:0033314">
    <property type="term" value="P:mitotic DNA replication checkpoint signaling"/>
    <property type="evidence" value="ECO:0007669"/>
    <property type="project" value="TreeGrafter"/>
</dbReference>
<evidence type="ECO:0000256" key="8">
    <source>
        <dbReference type="ARBA" id="ARBA00022840"/>
    </source>
</evidence>
<dbReference type="AlphaFoldDB" id="A0A1V9Y5R3"/>
<evidence type="ECO:0000313" key="15">
    <source>
        <dbReference type="Proteomes" id="UP000243579"/>
    </source>
</evidence>
<evidence type="ECO:0000256" key="9">
    <source>
        <dbReference type="ARBA" id="ARBA00023242"/>
    </source>
</evidence>
<keyword evidence="8" id="KW-0067">ATP-binding</keyword>
<evidence type="ECO:0000256" key="12">
    <source>
        <dbReference type="SAM" id="MobiDB-lite"/>
    </source>
</evidence>
<keyword evidence="10" id="KW-0131">Cell cycle</keyword>
<keyword evidence="6 11" id="KW-0863">Zinc-finger</keyword>
<keyword evidence="9" id="KW-0539">Nucleus</keyword>
<dbReference type="GO" id="GO:0005634">
    <property type="term" value="C:nucleus"/>
    <property type="evidence" value="ECO:0007669"/>
    <property type="project" value="UniProtKB-SubCell"/>
</dbReference>
<dbReference type="OrthoDB" id="10265971at2759"/>
<feature type="compositionally biased region" description="Low complexity" evidence="12">
    <location>
        <begin position="67"/>
        <end position="80"/>
    </location>
</feature>
<keyword evidence="4" id="KW-0547">Nucleotide-binding</keyword>
<feature type="compositionally biased region" description="Acidic residues" evidence="12">
    <location>
        <begin position="1"/>
        <end position="14"/>
    </location>
</feature>
<organism evidence="14 15">
    <name type="scientific">Achlya hypogyna</name>
    <name type="common">Oomycete</name>
    <name type="synonym">Protoachlya hypogyna</name>
    <dbReference type="NCBI Taxonomy" id="1202772"/>
    <lineage>
        <taxon>Eukaryota</taxon>
        <taxon>Sar</taxon>
        <taxon>Stramenopiles</taxon>
        <taxon>Oomycota</taxon>
        <taxon>Saprolegniomycetes</taxon>
        <taxon>Saprolegniales</taxon>
        <taxon>Achlyaceae</taxon>
        <taxon>Achlya</taxon>
    </lineage>
</organism>
<evidence type="ECO:0000256" key="10">
    <source>
        <dbReference type="ARBA" id="ARBA00023306"/>
    </source>
</evidence>
<dbReference type="GO" id="GO:0005524">
    <property type="term" value="F:ATP binding"/>
    <property type="evidence" value="ECO:0007669"/>
    <property type="project" value="UniProtKB-KW"/>
</dbReference>
<name>A0A1V9Y5R3_ACHHY</name>
<dbReference type="SMART" id="SM00547">
    <property type="entry name" value="ZnF_RBZ"/>
    <property type="match status" value="2"/>
</dbReference>
<keyword evidence="3" id="KW-0479">Metal-binding</keyword>
<evidence type="ECO:0000256" key="5">
    <source>
        <dbReference type="ARBA" id="ARBA00022763"/>
    </source>
</evidence>
<feature type="compositionally biased region" description="Low complexity" evidence="12">
    <location>
        <begin position="101"/>
        <end position="110"/>
    </location>
</feature>
<feature type="region of interest" description="Disordered" evidence="12">
    <location>
        <begin position="64"/>
        <end position="121"/>
    </location>
</feature>